<gene>
    <name evidence="1" type="ORF">S01H1_49003</name>
</gene>
<protein>
    <submittedName>
        <fullName evidence="1">Uncharacterized protein</fullName>
    </submittedName>
</protein>
<reference evidence="1" key="1">
    <citation type="journal article" date="2014" name="Front. Microbiol.">
        <title>High frequency of phylogenetically diverse reductive dehalogenase-homologous genes in deep subseafloor sedimentary metagenomes.</title>
        <authorList>
            <person name="Kawai M."/>
            <person name="Futagami T."/>
            <person name="Toyoda A."/>
            <person name="Takaki Y."/>
            <person name="Nishi S."/>
            <person name="Hori S."/>
            <person name="Arai W."/>
            <person name="Tsubouchi T."/>
            <person name="Morono Y."/>
            <person name="Uchiyama I."/>
            <person name="Ito T."/>
            <person name="Fujiyama A."/>
            <person name="Inagaki F."/>
            <person name="Takami H."/>
        </authorList>
    </citation>
    <scope>NUCLEOTIDE SEQUENCE</scope>
    <source>
        <strain evidence="1">Expedition CK06-06</strain>
    </source>
</reference>
<sequence>SNALSVTFKTFKSQVLSFLYPEYQEQYDSEPVWDDMVLKVVEAIGETVK</sequence>
<evidence type="ECO:0000313" key="1">
    <source>
        <dbReference type="EMBL" id="GAG18757.1"/>
    </source>
</evidence>
<name>X0W630_9ZZZZ</name>
<dbReference type="EMBL" id="BARS01031493">
    <property type="protein sequence ID" value="GAG18757.1"/>
    <property type="molecule type" value="Genomic_DNA"/>
</dbReference>
<feature type="non-terminal residue" evidence="1">
    <location>
        <position position="1"/>
    </location>
</feature>
<accession>X0W630</accession>
<organism evidence="1">
    <name type="scientific">marine sediment metagenome</name>
    <dbReference type="NCBI Taxonomy" id="412755"/>
    <lineage>
        <taxon>unclassified sequences</taxon>
        <taxon>metagenomes</taxon>
        <taxon>ecological metagenomes</taxon>
    </lineage>
</organism>
<dbReference type="AlphaFoldDB" id="X0W630"/>
<proteinExistence type="predicted"/>
<comment type="caution">
    <text evidence="1">The sequence shown here is derived from an EMBL/GenBank/DDBJ whole genome shotgun (WGS) entry which is preliminary data.</text>
</comment>